<dbReference type="Proteomes" id="UP001501690">
    <property type="component" value="Unassembled WGS sequence"/>
</dbReference>
<keyword evidence="1" id="KW-1133">Transmembrane helix</keyword>
<evidence type="ECO:0000313" key="3">
    <source>
        <dbReference type="Proteomes" id="UP001501690"/>
    </source>
</evidence>
<comment type="caution">
    <text evidence="2">The sequence shown here is derived from an EMBL/GenBank/DDBJ whole genome shotgun (WGS) entry which is preliminary data.</text>
</comment>
<evidence type="ECO:0000313" key="2">
    <source>
        <dbReference type="EMBL" id="GAA1697461.1"/>
    </source>
</evidence>
<gene>
    <name evidence="2" type="ORF">GCM10009808_13660</name>
</gene>
<reference evidence="2 3" key="1">
    <citation type="journal article" date="2019" name="Int. J. Syst. Evol. Microbiol.">
        <title>The Global Catalogue of Microorganisms (GCM) 10K type strain sequencing project: providing services to taxonomists for standard genome sequencing and annotation.</title>
        <authorList>
            <consortium name="The Broad Institute Genomics Platform"/>
            <consortium name="The Broad Institute Genome Sequencing Center for Infectious Disease"/>
            <person name="Wu L."/>
            <person name="Ma J."/>
        </authorList>
    </citation>
    <scope>NUCLEOTIDE SEQUENCE [LARGE SCALE GENOMIC DNA]</scope>
    <source>
        <strain evidence="2 3">JCM 15577</strain>
    </source>
</reference>
<evidence type="ECO:0000256" key="1">
    <source>
        <dbReference type="SAM" id="Phobius"/>
    </source>
</evidence>
<sequence length="149" mass="15559">MTISKSDFRAGVYVALALILLVAGMFGSYFLLMSPPAGTVWATLVLAALPGAVLTLYIPALRDLKRWIRTIGFVFLAVGIIGGFIVLSSSLADAEAFLPTIVVGSVSLAITAVVAYIDWAPRDTQLHTAGSGTDDDQATHDCLGSAADT</sequence>
<organism evidence="2 3">
    <name type="scientific">Microbacterium sediminicola</name>
    <dbReference type="NCBI Taxonomy" id="415210"/>
    <lineage>
        <taxon>Bacteria</taxon>
        <taxon>Bacillati</taxon>
        <taxon>Actinomycetota</taxon>
        <taxon>Actinomycetes</taxon>
        <taxon>Micrococcales</taxon>
        <taxon>Microbacteriaceae</taxon>
        <taxon>Microbacterium</taxon>
    </lineage>
</organism>
<feature type="transmembrane region" description="Helical" evidence="1">
    <location>
        <begin position="12"/>
        <end position="32"/>
    </location>
</feature>
<accession>A0ABN2I2G4</accession>
<protein>
    <submittedName>
        <fullName evidence="2">Uncharacterized protein</fullName>
    </submittedName>
</protein>
<keyword evidence="1" id="KW-0812">Transmembrane</keyword>
<feature type="transmembrane region" description="Helical" evidence="1">
    <location>
        <begin position="97"/>
        <end position="117"/>
    </location>
</feature>
<feature type="transmembrane region" description="Helical" evidence="1">
    <location>
        <begin position="38"/>
        <end position="58"/>
    </location>
</feature>
<keyword evidence="1" id="KW-0472">Membrane</keyword>
<name>A0ABN2I2G4_9MICO</name>
<feature type="transmembrane region" description="Helical" evidence="1">
    <location>
        <begin position="70"/>
        <end position="91"/>
    </location>
</feature>
<dbReference type="EMBL" id="BAAAPL010000001">
    <property type="protein sequence ID" value="GAA1697461.1"/>
    <property type="molecule type" value="Genomic_DNA"/>
</dbReference>
<proteinExistence type="predicted"/>
<keyword evidence="3" id="KW-1185">Reference proteome</keyword>